<proteinExistence type="inferred from homology"/>
<sequence length="261" mass="29363">MSSSEDEEVVFSVEDDSTSQESDEDYQADQAIDDSINSPINLDQEPVASPRYRKDHKKPGEGFGSAQSRNLAHTQQKRPAVLRPNGSTRKPKYKKKMVLPTKHPIRHRHHIMAGGPSSPRLGRYVQLYSKNGYNLKITMNGSVEGTEEVRSDLGESILELDPVALRLYSIRGVKAKRFLCMDAKGRLIGMRRRSEKCLFHASHRPNGSLTFSTLRTSIKGAPVRWFVAINKVGVVKRGRKESHKGTNFLPRIAHRHQAKIG</sequence>
<dbReference type="GeneID" id="111247755"/>
<evidence type="ECO:0000313" key="4">
    <source>
        <dbReference type="EnsemblMetazoa" id="XP_022654809"/>
    </source>
</evidence>
<name>A0A7M7JNQ2_VARDE</name>
<dbReference type="InterPro" id="IPR008996">
    <property type="entry name" value="IL1/FGF"/>
</dbReference>
<dbReference type="AlphaFoldDB" id="A0A7M7JNQ2"/>
<keyword evidence="5" id="KW-1185">Reference proteome</keyword>
<dbReference type="Pfam" id="PF00167">
    <property type="entry name" value="FGF"/>
    <property type="match status" value="1"/>
</dbReference>
<dbReference type="EnsemblMetazoa" id="XM_022799074">
    <property type="protein sequence ID" value="XP_022654809"/>
    <property type="gene ID" value="LOC111247755"/>
</dbReference>
<feature type="region of interest" description="Disordered" evidence="3">
    <location>
        <begin position="1"/>
        <end position="95"/>
    </location>
</feature>
<dbReference type="RefSeq" id="XP_022654809.1">
    <property type="nucleotide sequence ID" value="XM_022799074.1"/>
</dbReference>
<feature type="compositionally biased region" description="Acidic residues" evidence="3">
    <location>
        <begin position="1"/>
        <end position="27"/>
    </location>
</feature>
<reference evidence="4" key="1">
    <citation type="submission" date="2021-01" db="UniProtKB">
        <authorList>
            <consortium name="EnsemblMetazoa"/>
        </authorList>
    </citation>
    <scope>IDENTIFICATION</scope>
</reference>
<dbReference type="CDD" id="cd00058">
    <property type="entry name" value="beta-trefoil_FGF"/>
    <property type="match status" value="1"/>
</dbReference>
<dbReference type="InParanoid" id="A0A7M7JNQ2"/>
<evidence type="ECO:0000256" key="1">
    <source>
        <dbReference type="ARBA" id="ARBA00007936"/>
    </source>
</evidence>
<dbReference type="InterPro" id="IPR002209">
    <property type="entry name" value="Fibroblast_GF_fam"/>
</dbReference>
<protein>
    <recommendedName>
        <fullName evidence="2">Fibroblast growth factor</fullName>
        <shortName evidence="2">FGF</shortName>
    </recommendedName>
</protein>
<dbReference type="Gene3D" id="2.80.10.50">
    <property type="match status" value="1"/>
</dbReference>
<evidence type="ECO:0000256" key="3">
    <source>
        <dbReference type="SAM" id="MobiDB-lite"/>
    </source>
</evidence>
<organism evidence="4 5">
    <name type="scientific">Varroa destructor</name>
    <name type="common">Honeybee mite</name>
    <dbReference type="NCBI Taxonomy" id="109461"/>
    <lineage>
        <taxon>Eukaryota</taxon>
        <taxon>Metazoa</taxon>
        <taxon>Ecdysozoa</taxon>
        <taxon>Arthropoda</taxon>
        <taxon>Chelicerata</taxon>
        <taxon>Arachnida</taxon>
        <taxon>Acari</taxon>
        <taxon>Parasitiformes</taxon>
        <taxon>Mesostigmata</taxon>
        <taxon>Gamasina</taxon>
        <taxon>Dermanyssoidea</taxon>
        <taxon>Varroidae</taxon>
        <taxon>Varroa</taxon>
    </lineage>
</organism>
<dbReference type="OrthoDB" id="5987799at2759"/>
<dbReference type="GO" id="GO:0008083">
    <property type="term" value="F:growth factor activity"/>
    <property type="evidence" value="ECO:0007669"/>
    <property type="project" value="InterPro"/>
</dbReference>
<dbReference type="Proteomes" id="UP000594260">
    <property type="component" value="Unplaced"/>
</dbReference>
<evidence type="ECO:0000256" key="2">
    <source>
        <dbReference type="RuleBase" id="RU049442"/>
    </source>
</evidence>
<dbReference type="InterPro" id="IPR056378">
    <property type="entry name" value="Let-756-like_FGF"/>
</dbReference>
<accession>A0A7M7JNQ2</accession>
<dbReference type="PRINTS" id="PR00263">
    <property type="entry name" value="HBGFFGF"/>
</dbReference>
<comment type="similarity">
    <text evidence="1 2">Belongs to the heparin-binding growth factors family.</text>
</comment>
<dbReference type="SUPFAM" id="SSF50353">
    <property type="entry name" value="Cytokine"/>
    <property type="match status" value="1"/>
</dbReference>
<dbReference type="SMART" id="SM00442">
    <property type="entry name" value="FGF"/>
    <property type="match status" value="1"/>
</dbReference>
<dbReference type="PANTHER" id="PTHR11486">
    <property type="entry name" value="FIBROBLAST GROWTH FACTOR"/>
    <property type="match status" value="1"/>
</dbReference>
<dbReference type="KEGG" id="vde:111247755"/>
<feature type="compositionally biased region" description="Polar residues" evidence="3">
    <location>
        <begin position="65"/>
        <end position="74"/>
    </location>
</feature>
<evidence type="ECO:0000313" key="5">
    <source>
        <dbReference type="Proteomes" id="UP000594260"/>
    </source>
</evidence>